<dbReference type="Pfam" id="PF06130">
    <property type="entry name" value="PTAC"/>
    <property type="match status" value="1"/>
</dbReference>
<dbReference type="GO" id="GO:0016747">
    <property type="term" value="F:acyltransferase activity, transferring groups other than amino-acyl groups"/>
    <property type="evidence" value="ECO:0007669"/>
    <property type="project" value="InterPro"/>
</dbReference>
<evidence type="ECO:0000256" key="3">
    <source>
        <dbReference type="ARBA" id="ARBA00012206"/>
    </source>
</evidence>
<evidence type="ECO:0000256" key="2">
    <source>
        <dbReference type="ARBA" id="ARBA00007342"/>
    </source>
</evidence>
<gene>
    <name evidence="11" type="ORF">EV214_10555</name>
</gene>
<comment type="similarity">
    <text evidence="2 10">Belongs to the PduL family.</text>
</comment>
<evidence type="ECO:0000313" key="11">
    <source>
        <dbReference type="EMBL" id="TCO77959.1"/>
    </source>
</evidence>
<dbReference type="PANTHER" id="PTHR39453">
    <property type="entry name" value="PHOSPHATE PROPANOYLTRANSFERASE"/>
    <property type="match status" value="1"/>
</dbReference>
<evidence type="ECO:0000256" key="1">
    <source>
        <dbReference type="ARBA" id="ARBA00001947"/>
    </source>
</evidence>
<dbReference type="PANTHER" id="PTHR39453:SF1">
    <property type="entry name" value="PHOSPHATE PROPANOYLTRANSFERASE"/>
    <property type="match status" value="1"/>
</dbReference>
<evidence type="ECO:0000256" key="9">
    <source>
        <dbReference type="ARBA" id="ARBA00047589"/>
    </source>
</evidence>
<comment type="catalytic activity">
    <reaction evidence="9 10">
        <text>propanoyl-CoA + phosphate = propanoyl phosphate + CoA</text>
        <dbReference type="Rhea" id="RHEA:28046"/>
        <dbReference type="ChEBI" id="CHEBI:43474"/>
        <dbReference type="ChEBI" id="CHEBI:57287"/>
        <dbReference type="ChEBI" id="CHEBI:57392"/>
        <dbReference type="ChEBI" id="CHEBI:58933"/>
        <dbReference type="EC" id="2.3.1.222"/>
    </reaction>
</comment>
<proteinExistence type="inferred from homology"/>
<dbReference type="InterPro" id="IPR008300">
    <property type="entry name" value="PTAC"/>
</dbReference>
<dbReference type="AlphaFoldDB" id="A0A4R2L259"/>
<keyword evidence="12" id="KW-1185">Reference proteome</keyword>
<evidence type="ECO:0000256" key="8">
    <source>
        <dbReference type="ARBA" id="ARBA00023315"/>
    </source>
</evidence>
<evidence type="ECO:0000256" key="4">
    <source>
        <dbReference type="ARBA" id="ARBA00020837"/>
    </source>
</evidence>
<dbReference type="OrthoDB" id="9784365at2"/>
<dbReference type="PIRSF" id="PIRSF010130">
    <property type="entry name" value="PduL"/>
    <property type="match status" value="1"/>
</dbReference>
<dbReference type="RefSeq" id="WP_132243575.1">
    <property type="nucleotide sequence ID" value="NZ_SLWV01000005.1"/>
</dbReference>
<dbReference type="UniPathway" id="UPA00621"/>
<dbReference type="NCBIfam" id="NF011652">
    <property type="entry name" value="PRK15070.1"/>
    <property type="match status" value="1"/>
</dbReference>
<accession>A0A4R2L259</accession>
<reference evidence="11 12" key="1">
    <citation type="submission" date="2019-03" db="EMBL/GenBank/DDBJ databases">
        <title>Genomic Encyclopedia of Type Strains, Phase IV (KMG-IV): sequencing the most valuable type-strain genomes for metagenomic binning, comparative biology and taxonomic classification.</title>
        <authorList>
            <person name="Goeker M."/>
        </authorList>
    </citation>
    <scope>NUCLEOTIDE SEQUENCE [LARGE SCALE GENOMIC DNA]</scope>
    <source>
        <strain evidence="11 12">DSM 102940</strain>
    </source>
</reference>
<dbReference type="Proteomes" id="UP000294919">
    <property type="component" value="Unassembled WGS sequence"/>
</dbReference>
<dbReference type="GO" id="GO:0046872">
    <property type="term" value="F:metal ion binding"/>
    <property type="evidence" value="ECO:0007669"/>
    <property type="project" value="UniProtKB-KW"/>
</dbReference>
<keyword evidence="5 10" id="KW-0808">Transferase</keyword>
<evidence type="ECO:0000256" key="6">
    <source>
        <dbReference type="ARBA" id="ARBA00022723"/>
    </source>
</evidence>
<organism evidence="11 12">
    <name type="scientific">Marinisporobacter balticus</name>
    <dbReference type="NCBI Taxonomy" id="2018667"/>
    <lineage>
        <taxon>Bacteria</taxon>
        <taxon>Bacillati</taxon>
        <taxon>Bacillota</taxon>
        <taxon>Clostridia</taxon>
        <taxon>Peptostreptococcales</taxon>
        <taxon>Thermotaleaceae</taxon>
        <taxon>Marinisporobacter</taxon>
    </lineage>
</organism>
<protein>
    <recommendedName>
        <fullName evidence="4 10">Phosphate propanoyltransferase</fullName>
        <ecNumber evidence="3 10">2.3.1.222</ecNumber>
    </recommendedName>
</protein>
<comment type="function">
    <text evidence="10">Involved in 1,2-propanediol (1,2-PD) degradation by catalyzing the conversion of propanoyl-CoA to propanoyl-phosphate.</text>
</comment>
<comment type="caution">
    <text evidence="11">The sequence shown here is derived from an EMBL/GenBank/DDBJ whole genome shotgun (WGS) entry which is preliminary data.</text>
</comment>
<keyword evidence="6" id="KW-0479">Metal-binding</keyword>
<dbReference type="EMBL" id="SLWV01000005">
    <property type="protein sequence ID" value="TCO77959.1"/>
    <property type="molecule type" value="Genomic_DNA"/>
</dbReference>
<name>A0A4R2L259_9FIRM</name>
<evidence type="ECO:0000256" key="5">
    <source>
        <dbReference type="ARBA" id="ARBA00022679"/>
    </source>
</evidence>
<dbReference type="EC" id="2.3.1.222" evidence="3 10"/>
<dbReference type="GO" id="GO:0051144">
    <property type="term" value="P:1,2-propanediol catabolic process"/>
    <property type="evidence" value="ECO:0007669"/>
    <property type="project" value="UniProtKB-UniPathway"/>
</dbReference>
<sequence>MDLSNKENLVKIVTEIVKRAINEHKDRLVPIGISNRHIHLSKKDLETLFGKRYTLTKIKDLVQPGQFAAKETVKIIGPKGNFEKVRILGPVRDTTQVEVSLADGFKIGIKVPIRESGKIENTPGIILEGPKGKVTKNNGVIAALRHIHIPPEIAKAYGLQDKQMVDVETEGIRKTVFGNVLVRVSDRYSLEMHIDMDEANSSDIKNGDKVRILKNKE</sequence>
<evidence type="ECO:0000256" key="7">
    <source>
        <dbReference type="ARBA" id="ARBA00022833"/>
    </source>
</evidence>
<evidence type="ECO:0000313" key="12">
    <source>
        <dbReference type="Proteomes" id="UP000294919"/>
    </source>
</evidence>
<keyword evidence="8 10" id="KW-0012">Acyltransferase</keyword>
<evidence type="ECO:0000256" key="10">
    <source>
        <dbReference type="PIRNR" id="PIRNR010130"/>
    </source>
</evidence>
<comment type="cofactor">
    <cofactor evidence="1">
        <name>Zn(2+)</name>
        <dbReference type="ChEBI" id="CHEBI:29105"/>
    </cofactor>
</comment>
<comment type="pathway">
    <text evidence="10">Polyol metabolism; 1,2-propanediol degradation.</text>
</comment>
<keyword evidence="7" id="KW-0862">Zinc</keyword>